<dbReference type="PRINTS" id="PR00368">
    <property type="entry name" value="FADPNR"/>
</dbReference>
<keyword evidence="5 14" id="KW-0521">NADP</keyword>
<dbReference type="EC" id="1.8.1.7" evidence="14"/>
<dbReference type="GO" id="GO:0005829">
    <property type="term" value="C:cytosol"/>
    <property type="evidence" value="ECO:0007669"/>
    <property type="project" value="TreeGrafter"/>
</dbReference>
<feature type="domain" description="FAD/NAD(P)-binding" evidence="16">
    <location>
        <begin position="10"/>
        <end position="322"/>
    </location>
</feature>
<dbReference type="PANTHER" id="PTHR42737:SF2">
    <property type="entry name" value="GLUTATHIONE REDUCTASE"/>
    <property type="match status" value="1"/>
</dbReference>
<dbReference type="Gene3D" id="3.30.390.30">
    <property type="match status" value="1"/>
</dbReference>
<dbReference type="PROSITE" id="PS00076">
    <property type="entry name" value="PYRIDINE_REDOX_1"/>
    <property type="match status" value="1"/>
</dbReference>
<dbReference type="RefSeq" id="WP_210682218.1">
    <property type="nucleotide sequence ID" value="NZ_JAGMWN010000005.1"/>
</dbReference>
<comment type="similarity">
    <text evidence="1 13">Belongs to the class-I pyridine nucleotide-disulfide oxidoreductase family.</text>
</comment>
<keyword evidence="6 13" id="KW-0560">Oxidoreductase</keyword>
<reference evidence="17" key="1">
    <citation type="submission" date="2021-04" db="EMBL/GenBank/DDBJ databases">
        <authorList>
            <person name="Zhang D.-C."/>
        </authorList>
    </citation>
    <scope>NUCLEOTIDE SEQUENCE</scope>
    <source>
        <strain evidence="17">CGMCC 1.15697</strain>
    </source>
</reference>
<dbReference type="InterPro" id="IPR036188">
    <property type="entry name" value="FAD/NAD-bd_sf"/>
</dbReference>
<evidence type="ECO:0000256" key="3">
    <source>
        <dbReference type="ARBA" id="ARBA00022630"/>
    </source>
</evidence>
<feature type="binding site" evidence="11">
    <location>
        <position position="266"/>
    </location>
    <ligand>
        <name>NAD(+)</name>
        <dbReference type="ChEBI" id="CHEBI:57540"/>
    </ligand>
</feature>
<dbReference type="Pfam" id="PF07992">
    <property type="entry name" value="Pyr_redox_2"/>
    <property type="match status" value="1"/>
</dbReference>
<dbReference type="GO" id="GO:0045454">
    <property type="term" value="P:cell redox homeostasis"/>
    <property type="evidence" value="ECO:0007669"/>
    <property type="project" value="InterPro"/>
</dbReference>
<dbReference type="Proteomes" id="UP000672602">
    <property type="component" value="Unassembled WGS sequence"/>
</dbReference>
<dbReference type="InterPro" id="IPR023753">
    <property type="entry name" value="FAD/NAD-binding_dom"/>
</dbReference>
<dbReference type="SUPFAM" id="SSF55424">
    <property type="entry name" value="FAD/NAD-linked reductases, dimerisation (C-terminal) domain"/>
    <property type="match status" value="1"/>
</dbReference>
<dbReference type="Gene3D" id="3.50.50.60">
    <property type="entry name" value="FAD/NAD(P)-binding domain"/>
    <property type="match status" value="2"/>
</dbReference>
<feature type="active site" description="Proton acceptor" evidence="10">
    <location>
        <position position="440"/>
    </location>
</feature>
<keyword evidence="8 13" id="KW-0676">Redox-active center</keyword>
<dbReference type="PIRSF" id="PIRSF000350">
    <property type="entry name" value="Mercury_reductase_MerA"/>
    <property type="match status" value="1"/>
</dbReference>
<evidence type="ECO:0000313" key="17">
    <source>
        <dbReference type="EMBL" id="MBP5857626.1"/>
    </source>
</evidence>
<evidence type="ECO:0000256" key="10">
    <source>
        <dbReference type="PIRSR" id="PIRSR000350-2"/>
    </source>
</evidence>
<dbReference type="InterPro" id="IPR046952">
    <property type="entry name" value="GSHR/TRXR-like"/>
</dbReference>
<evidence type="ECO:0000256" key="8">
    <source>
        <dbReference type="ARBA" id="ARBA00023284"/>
    </source>
</evidence>
<evidence type="ECO:0000313" key="18">
    <source>
        <dbReference type="Proteomes" id="UP000672602"/>
    </source>
</evidence>
<dbReference type="AlphaFoldDB" id="A0A8J7V1B9"/>
<protein>
    <recommendedName>
        <fullName evidence="14">Glutathione reductase</fullName>
        <shortName evidence="14">GRase</shortName>
        <ecNumber evidence="14">1.8.1.7</ecNumber>
    </recommendedName>
</protein>
<keyword evidence="4 11" id="KW-0274">FAD</keyword>
<evidence type="ECO:0000256" key="11">
    <source>
        <dbReference type="PIRSR" id="PIRSR000350-3"/>
    </source>
</evidence>
<dbReference type="GO" id="GO:0004362">
    <property type="term" value="F:glutathione-disulfide reductase (NADPH) activity"/>
    <property type="evidence" value="ECO:0007669"/>
    <property type="project" value="UniProtKB-EC"/>
</dbReference>
<evidence type="ECO:0000256" key="1">
    <source>
        <dbReference type="ARBA" id="ARBA00007532"/>
    </source>
</evidence>
<evidence type="ECO:0000256" key="6">
    <source>
        <dbReference type="ARBA" id="ARBA00023002"/>
    </source>
</evidence>
<dbReference type="InterPro" id="IPR001100">
    <property type="entry name" value="Pyr_nuc-diS_OxRdtase"/>
</dbReference>
<comment type="subunit">
    <text evidence="2">Homodimer.</text>
</comment>
<dbReference type="SUPFAM" id="SSF51905">
    <property type="entry name" value="FAD/NAD(P)-binding domain"/>
    <property type="match status" value="1"/>
</dbReference>
<organism evidence="17 18">
    <name type="scientific">Marivibrio halodurans</name>
    <dbReference type="NCBI Taxonomy" id="2039722"/>
    <lineage>
        <taxon>Bacteria</taxon>
        <taxon>Pseudomonadati</taxon>
        <taxon>Pseudomonadota</taxon>
        <taxon>Alphaproteobacteria</taxon>
        <taxon>Rhodospirillales</taxon>
        <taxon>Rhodospirillaceae</taxon>
        <taxon>Marivibrio</taxon>
    </lineage>
</organism>
<feature type="binding site" evidence="11">
    <location>
        <position position="56"/>
    </location>
    <ligand>
        <name>FAD</name>
        <dbReference type="ChEBI" id="CHEBI:57692"/>
    </ligand>
</feature>
<comment type="cofactor">
    <cofactor evidence="11">
        <name>FAD</name>
        <dbReference type="ChEBI" id="CHEBI:57692"/>
    </cofactor>
    <text evidence="11">Binds 1 FAD per subunit.</text>
</comment>
<dbReference type="InterPro" id="IPR004099">
    <property type="entry name" value="Pyr_nucl-diS_OxRdtase_dimer"/>
</dbReference>
<evidence type="ECO:0000259" key="16">
    <source>
        <dbReference type="Pfam" id="PF07992"/>
    </source>
</evidence>
<dbReference type="EMBL" id="JAGMWN010000005">
    <property type="protein sequence ID" value="MBP5857626.1"/>
    <property type="molecule type" value="Genomic_DNA"/>
</dbReference>
<evidence type="ECO:0000259" key="15">
    <source>
        <dbReference type="Pfam" id="PF02852"/>
    </source>
</evidence>
<evidence type="ECO:0000256" key="2">
    <source>
        <dbReference type="ARBA" id="ARBA00011738"/>
    </source>
</evidence>
<dbReference type="GO" id="GO:0050660">
    <property type="term" value="F:flavin adenine dinucleotide binding"/>
    <property type="evidence" value="ECO:0007669"/>
    <property type="project" value="InterPro"/>
</dbReference>
<dbReference type="NCBIfam" id="TIGR01424">
    <property type="entry name" value="gluta_reduc_2"/>
    <property type="match status" value="1"/>
</dbReference>
<evidence type="ECO:0000256" key="13">
    <source>
        <dbReference type="RuleBase" id="RU003691"/>
    </source>
</evidence>
<dbReference type="InterPro" id="IPR016156">
    <property type="entry name" value="FAD/NAD-linked_Rdtase_dimer_sf"/>
</dbReference>
<dbReference type="GO" id="GO:0006749">
    <property type="term" value="P:glutathione metabolic process"/>
    <property type="evidence" value="ECO:0007669"/>
    <property type="project" value="InterPro"/>
</dbReference>
<evidence type="ECO:0000256" key="14">
    <source>
        <dbReference type="RuleBase" id="RU365040"/>
    </source>
</evidence>
<keyword evidence="7" id="KW-1015">Disulfide bond</keyword>
<keyword evidence="11" id="KW-0520">NAD</keyword>
<dbReference type="PRINTS" id="PR00411">
    <property type="entry name" value="PNDRDTASEI"/>
</dbReference>
<proteinExistence type="inferred from homology"/>
<accession>A0A8J7V1B9</accession>
<comment type="function">
    <text evidence="14">Catalyzes the reduction of glutathione disulfide (GSSG) to reduced glutathione (GSH).</text>
</comment>
<keyword evidence="3 13" id="KW-0285">Flavoprotein</keyword>
<evidence type="ECO:0000256" key="4">
    <source>
        <dbReference type="ARBA" id="ARBA00022827"/>
    </source>
</evidence>
<dbReference type="InterPro" id="IPR006324">
    <property type="entry name" value="GSHR"/>
</dbReference>
<evidence type="ECO:0000256" key="5">
    <source>
        <dbReference type="ARBA" id="ARBA00022857"/>
    </source>
</evidence>
<dbReference type="PANTHER" id="PTHR42737">
    <property type="entry name" value="GLUTATHIONE REDUCTASE"/>
    <property type="match status" value="1"/>
</dbReference>
<evidence type="ECO:0000256" key="9">
    <source>
        <dbReference type="ARBA" id="ARBA00049142"/>
    </source>
</evidence>
<evidence type="ECO:0000256" key="12">
    <source>
        <dbReference type="PIRSR" id="PIRSR000350-4"/>
    </source>
</evidence>
<dbReference type="GO" id="GO:0050661">
    <property type="term" value="F:NADP binding"/>
    <property type="evidence" value="ECO:0007669"/>
    <property type="project" value="InterPro"/>
</dbReference>
<dbReference type="NCBIfam" id="NF004776">
    <property type="entry name" value="PRK06116.1"/>
    <property type="match status" value="1"/>
</dbReference>
<feature type="binding site" evidence="11">
    <location>
        <begin position="178"/>
        <end position="185"/>
    </location>
    <ligand>
        <name>NAD(+)</name>
        <dbReference type="ChEBI" id="CHEBI:57540"/>
    </ligand>
</feature>
<evidence type="ECO:0000256" key="7">
    <source>
        <dbReference type="ARBA" id="ARBA00023157"/>
    </source>
</evidence>
<dbReference type="Pfam" id="PF02852">
    <property type="entry name" value="Pyr_redox_dim"/>
    <property type="match status" value="1"/>
</dbReference>
<feature type="disulfide bond" description="Redox-active" evidence="12">
    <location>
        <begin position="47"/>
        <end position="52"/>
    </location>
</feature>
<feature type="domain" description="Pyridine nucleotide-disulphide oxidoreductase dimerisation" evidence="15">
    <location>
        <begin position="342"/>
        <end position="450"/>
    </location>
</feature>
<gene>
    <name evidence="17" type="primary">gor</name>
    <name evidence="17" type="ORF">KAJ83_11450</name>
</gene>
<feature type="binding site" evidence="11">
    <location>
        <position position="307"/>
    </location>
    <ligand>
        <name>FAD</name>
        <dbReference type="ChEBI" id="CHEBI:57692"/>
    </ligand>
</feature>
<comment type="catalytic activity">
    <reaction evidence="9 14">
        <text>2 glutathione + NADP(+) = glutathione disulfide + NADPH + H(+)</text>
        <dbReference type="Rhea" id="RHEA:11740"/>
        <dbReference type="ChEBI" id="CHEBI:15378"/>
        <dbReference type="ChEBI" id="CHEBI:57783"/>
        <dbReference type="ChEBI" id="CHEBI:57925"/>
        <dbReference type="ChEBI" id="CHEBI:58297"/>
        <dbReference type="ChEBI" id="CHEBI:58349"/>
        <dbReference type="EC" id="1.8.1.7"/>
    </reaction>
</comment>
<keyword evidence="18" id="KW-1185">Reference proteome</keyword>
<keyword evidence="11" id="KW-0547">Nucleotide-binding</keyword>
<dbReference type="GO" id="GO:0034599">
    <property type="term" value="P:cellular response to oxidative stress"/>
    <property type="evidence" value="ECO:0007669"/>
    <property type="project" value="TreeGrafter"/>
</dbReference>
<name>A0A8J7V1B9_9PROT</name>
<comment type="caution">
    <text evidence="17">The sequence shown here is derived from an EMBL/GenBank/DDBJ whole genome shotgun (WGS) entry which is preliminary data.</text>
</comment>
<sequence>MAERETQYDYDLFVIGAGSGGVRAARMASTNGAKVAIAEERHLGGTCVNIGCVPKKLFTYAAHVEEEIEDAAGYGWTVGERSFDWPTLRDNKTKEIERLNGIYGKLLSNAGVTLYESRAVLRDAHTVDVGGEAVTAERILIAVGGHPNRPSEPGAEYGVVSDDMFYLDTLPRRAVVVGGGYIAVEFAGILNGLGVETVQLYRGELFMRGFDDEVRGHLAGEIRKKGIDLRFKTEVEKTEKQADGSLLLHLSDGSTLETDLVLYAIGRSPKVEGLGLEAAGVKTKPNGAIVVDADYRTNVPSIYAIGDVTDRIQLTPVALGEGMVFAYNTYNGESRKMDYRDVPSAVFSAPPIGTVGLTEAEAVAQYGEIDVYRAEFRPMKHTLSGNEERALMKLLVDVASNRVVGLHMVGPDAGEIAQGFAVAFRAGATKADFDATVGIHPTSAEEFVTMREAARRVTREQASAAAE</sequence>
<dbReference type="InterPro" id="IPR012999">
    <property type="entry name" value="Pyr_OxRdtase_I_AS"/>
</dbReference>